<proteinExistence type="predicted"/>
<accession>A0A1H4C8Q9</accession>
<evidence type="ECO:0000313" key="2">
    <source>
        <dbReference type="Proteomes" id="UP000182257"/>
    </source>
</evidence>
<dbReference type="InterPro" id="IPR018691">
    <property type="entry name" value="DUF2188"/>
</dbReference>
<dbReference type="Proteomes" id="UP000182257">
    <property type="component" value="Unassembled WGS sequence"/>
</dbReference>
<protein>
    <recommendedName>
        <fullName evidence="3">DUF2188 domain-containing protein</fullName>
    </recommendedName>
</protein>
<dbReference type="AlphaFoldDB" id="A0A1H4C8Q9"/>
<name>A0A1H4C8Q9_XYLRU</name>
<evidence type="ECO:0008006" key="3">
    <source>
        <dbReference type="Google" id="ProtNLM"/>
    </source>
</evidence>
<organism evidence="1 2">
    <name type="scientific">Xylanibacter ruminicola</name>
    <name type="common">Prevotella ruminicola</name>
    <dbReference type="NCBI Taxonomy" id="839"/>
    <lineage>
        <taxon>Bacteria</taxon>
        <taxon>Pseudomonadati</taxon>
        <taxon>Bacteroidota</taxon>
        <taxon>Bacteroidia</taxon>
        <taxon>Bacteroidales</taxon>
        <taxon>Prevotellaceae</taxon>
        <taxon>Xylanibacter</taxon>
    </lineage>
</organism>
<reference evidence="1 2" key="1">
    <citation type="submission" date="2016-10" db="EMBL/GenBank/DDBJ databases">
        <authorList>
            <person name="de Groot N.N."/>
        </authorList>
    </citation>
    <scope>NUCLEOTIDE SEQUENCE [LARGE SCALE GENOMIC DNA]</scope>
    <source>
        <strain evidence="1 2">D31d</strain>
    </source>
</reference>
<dbReference type="EMBL" id="FNRF01000003">
    <property type="protein sequence ID" value="SEA56757.1"/>
    <property type="molecule type" value="Genomic_DNA"/>
</dbReference>
<evidence type="ECO:0000313" key="1">
    <source>
        <dbReference type="EMBL" id="SEA56757.1"/>
    </source>
</evidence>
<dbReference type="Pfam" id="PF09954">
    <property type="entry name" value="DUF2188"/>
    <property type="match status" value="1"/>
</dbReference>
<sequence length="73" mass="8201">MGNQIHVVKNGNVWKVKQEGCTRSSGVFGHQYQAIERGRQIAMNQGKELTIHAVDGHIRDKRSYGNDPFPPRG</sequence>
<gene>
    <name evidence="1" type="ORF">SAMN05216462_1831</name>
</gene>